<evidence type="ECO:0000256" key="1">
    <source>
        <dbReference type="SAM" id="MobiDB-lite"/>
    </source>
</evidence>
<organism evidence="3 4">
    <name type="scientific">Spiroplasma corruscae</name>
    <dbReference type="NCBI Taxonomy" id="216934"/>
    <lineage>
        <taxon>Bacteria</taxon>
        <taxon>Bacillati</taxon>
        <taxon>Mycoplasmatota</taxon>
        <taxon>Mollicutes</taxon>
        <taxon>Entomoplasmatales</taxon>
        <taxon>Spiroplasmataceae</taxon>
        <taxon>Spiroplasma</taxon>
    </lineage>
</organism>
<reference evidence="3 4" key="1">
    <citation type="submission" date="2017-07" db="EMBL/GenBank/DDBJ databases">
        <title>Complete genome sequence of Spiroplasma corruscae EC-1 (DSM 19793).</title>
        <authorList>
            <person name="Tsai Y.-M."/>
            <person name="Lo W.-S."/>
            <person name="Kuo C.-H."/>
        </authorList>
    </citation>
    <scope>NUCLEOTIDE SEQUENCE [LARGE SCALE GENOMIC DNA]</scope>
    <source>
        <strain evidence="3 4">EC-1</strain>
    </source>
</reference>
<protein>
    <submittedName>
        <fullName evidence="3">Bifunctional chitinase/lysozyme</fullName>
    </submittedName>
</protein>
<name>A0A222EP89_9MOLU</name>
<evidence type="ECO:0000256" key="2">
    <source>
        <dbReference type="SAM" id="SignalP"/>
    </source>
</evidence>
<dbReference type="AlphaFoldDB" id="A0A222EP89"/>
<feature type="region of interest" description="Disordered" evidence="1">
    <location>
        <begin position="31"/>
        <end position="54"/>
    </location>
</feature>
<dbReference type="PANTHER" id="PTHR42976:SF1">
    <property type="entry name" value="GH18 DOMAIN-CONTAINING PROTEIN-RELATED"/>
    <property type="match status" value="1"/>
</dbReference>
<dbReference type="SUPFAM" id="SSF51445">
    <property type="entry name" value="(Trans)glycosidases"/>
    <property type="match status" value="1"/>
</dbReference>
<dbReference type="OrthoDB" id="99456at2"/>
<dbReference type="PANTHER" id="PTHR42976">
    <property type="entry name" value="BIFUNCTIONAL CHITINASE/LYSOZYME-RELATED"/>
    <property type="match status" value="1"/>
</dbReference>
<dbReference type="Gene3D" id="3.20.20.80">
    <property type="entry name" value="Glycosidases"/>
    <property type="match status" value="2"/>
</dbReference>
<dbReference type="InterPro" id="IPR017853">
    <property type="entry name" value="GH"/>
</dbReference>
<dbReference type="KEGG" id="scou:SCORR_v1c05570"/>
<proteinExistence type="predicted"/>
<feature type="chain" id="PRO_5012058617" evidence="2">
    <location>
        <begin position="21"/>
        <end position="988"/>
    </location>
</feature>
<feature type="compositionally biased region" description="Polar residues" evidence="1">
    <location>
        <begin position="31"/>
        <end position="41"/>
    </location>
</feature>
<keyword evidence="4" id="KW-1185">Reference proteome</keyword>
<dbReference type="InterPro" id="IPR052750">
    <property type="entry name" value="GH18_Chitinase"/>
</dbReference>
<evidence type="ECO:0000313" key="3">
    <source>
        <dbReference type="EMBL" id="ASP28329.1"/>
    </source>
</evidence>
<evidence type="ECO:0000313" key="4">
    <source>
        <dbReference type="Proteomes" id="UP000203229"/>
    </source>
</evidence>
<keyword evidence="2" id="KW-0732">Signal</keyword>
<dbReference type="EMBL" id="CP022535">
    <property type="protein sequence ID" value="ASP28329.1"/>
    <property type="molecule type" value="Genomic_DNA"/>
</dbReference>
<dbReference type="PROSITE" id="PS51257">
    <property type="entry name" value="PROKAR_LIPOPROTEIN"/>
    <property type="match status" value="1"/>
</dbReference>
<feature type="signal peptide" evidence="2">
    <location>
        <begin position="1"/>
        <end position="20"/>
    </location>
</feature>
<dbReference type="Proteomes" id="UP000203229">
    <property type="component" value="Chromosome"/>
</dbReference>
<dbReference type="RefSeq" id="WP_094048954.1">
    <property type="nucleotide sequence ID" value="NZ_CP022535.1"/>
</dbReference>
<sequence>MKKLLGILSGVLVVSPLATMVTSCSPLFNKSSGFSDPNQNDPIDFKNPNAEGGTDFQTSENLMKTREMNWASVLKTDYSSLSKGASLGRSASVNNLSFASSSDDTRSTLALKDLLKDKLGTGTGFNPYTDIGIVEDSKEYLLKNKGLGSAYRDKANLGSSKAANNEYNNLGKLWNDSSLFKKDGNDGITLGFMQNASDENELVPMWDAAPNKTDNKSADWFKARWDKWTNPSDGENKLDASKVTISFGPFANSLWHEAYKNGYNEEQLADKLAEISKNYGTKKFDFYFASPYLSNKGSYADSQRLLAGALKILLESDNEFDIRLSLVVSTKDGISGNGVKEGWNGDISLLSDEEFPLYMFTKFLGMNFRLNVVLPYLTVSDYNNANGKEDWELPVMKKAIEAVAEQRLILNSNVNGVNKYEVSDSYARMVITPWIGVRAEKAYYNFDANDAIELKKFANEKKIGQVSMFYLTRDYPSKLELTGDNANNYADKNALDQNIRSGSGYEKFTFAKALNGSLTKAKQEVKGDNIKDLDGFMDYDKDIRNNNSLDEVQKEQGAAQWDGVIGGNDNQWSNGGSTNDGNVVNPTTPTVSSQNLYVKWKDANPNRESSISEINNVDSSTYFSPYLDAGLYEGNDIKSVTDSSGLNHLTLAFVQQVNAHNDSLDLSIAGIENKGDGFEWWRKSILYGKALKPLIDSNSFENIKVAYGGATTGGYIEKNPWNLALKLANGDKNAAASSLATALKGYNQDLTDYAASESNKTLSMPKNIDFDIEGGAQNDDDSNDVLAMTLANMKKDDSSWNFSITLPVLPSGLTSVGYKVMDKFVKAYKEAGLSYKDMPVINLMLMDYGDPIYLEAISKGLTNFDLAQQAIESTKENIAKSIMNNYGISNPTNGEIHRLIGATPMIGVNDTVAGVFTLEDAKELYNWAHAVNLSYIAMWSMNDDRGKINNIARPKSLINHGLGYLNEYDFAKAFNGKWDDGVKNPNKL</sequence>
<accession>A0A222EP89</accession>
<gene>
    <name evidence="3" type="ORF">SCORR_v1c05570</name>
</gene>